<reference evidence="2 3" key="1">
    <citation type="submission" date="2018-05" db="EMBL/GenBank/DDBJ databases">
        <title>A metagenomic window into the 2 km-deep terrestrial subsurface aquifer revealed taxonomically and functionally diverse microbial community comprising novel uncultured bacterial lineages.</title>
        <authorList>
            <person name="Kadnikov V.V."/>
            <person name="Mardanov A.V."/>
            <person name="Beletsky A.V."/>
            <person name="Banks D."/>
            <person name="Pimenov N.V."/>
            <person name="Frank Y.A."/>
            <person name="Karnachuk O.V."/>
            <person name="Ravin N.V."/>
        </authorList>
    </citation>
    <scope>NUCLEOTIDE SEQUENCE [LARGE SCALE GENOMIC DNA]</scope>
    <source>
        <strain evidence="2">BY5</strain>
    </source>
</reference>
<organism evidence="2 3">
    <name type="scientific">Candidatus Ozemobacter sibiricus</name>
    <dbReference type="NCBI Taxonomy" id="2268124"/>
    <lineage>
        <taxon>Bacteria</taxon>
        <taxon>Candidatus Ozemobacteria</taxon>
        <taxon>Candidatus Ozemobacterales</taxon>
        <taxon>Candidatus Ozemobacteraceae</taxon>
        <taxon>Candidatus Ozemobacter</taxon>
    </lineage>
</organism>
<dbReference type="SUPFAM" id="SSF51735">
    <property type="entry name" value="NAD(P)-binding Rossmann-fold domains"/>
    <property type="match status" value="1"/>
</dbReference>
<comment type="caution">
    <text evidence="2">The sequence shown here is derived from an EMBL/GenBank/DDBJ whole genome shotgun (WGS) entry which is preliminary data.</text>
</comment>
<sequence length="380" mass="42554">MEEFLGFYRGKTVLVTGHTGFKGSWLAFWLHRLGARVVGYSLAPPTTPSLFEGLRLADLVEHHLGDIRDPEHLQQVVKATAPGAVFHLAAQPIVRESYKTPVPTYDTNVMGTIHLLEALRCLSHPCSAVFITSDKCYENREWVYGYRETDPLGGHDPYSSSKAAAEIAISAWRRSFFRNHPVRIASARAGNVIGGGDWAKDRIVPDCIRALQQGQPIVVRNRLATRPWQHVLEPLSGYLWLAALLGTPSSPLNPTDTTLDTAFNFGPLRESNRPVEALVAEILRHWPGTWEDRTDPEAVHEAALLHLSIDKAQAHLGWHPVLDFATTIRETVRWYSQAHQDSKPERLRELTADQLDAYIAQARIQGLGWARSHLPSLKED</sequence>
<dbReference type="PANTHER" id="PTHR43000">
    <property type="entry name" value="DTDP-D-GLUCOSE 4,6-DEHYDRATASE-RELATED"/>
    <property type="match status" value="1"/>
</dbReference>
<gene>
    <name evidence="2" type="ORF">OZSIB_4379</name>
</gene>
<dbReference type="InterPro" id="IPR013445">
    <property type="entry name" value="CDP_4_6_deHydtase"/>
</dbReference>
<dbReference type="Gene3D" id="3.90.25.10">
    <property type="entry name" value="UDP-galactose 4-epimerase, domain 1"/>
    <property type="match status" value="1"/>
</dbReference>
<evidence type="ECO:0000259" key="1">
    <source>
        <dbReference type="Pfam" id="PF16363"/>
    </source>
</evidence>
<name>A0A367Z913_9BACT</name>
<dbReference type="InterPro" id="IPR016040">
    <property type="entry name" value="NAD(P)-bd_dom"/>
</dbReference>
<dbReference type="Gene3D" id="3.40.50.720">
    <property type="entry name" value="NAD(P)-binding Rossmann-like Domain"/>
    <property type="match status" value="1"/>
</dbReference>
<feature type="domain" description="NAD(P)-binding" evidence="1">
    <location>
        <begin position="14"/>
        <end position="331"/>
    </location>
</feature>
<dbReference type="EMBL" id="QOQW01000042">
    <property type="protein sequence ID" value="RCK74643.1"/>
    <property type="molecule type" value="Genomic_DNA"/>
</dbReference>
<dbReference type="InterPro" id="IPR036291">
    <property type="entry name" value="NAD(P)-bd_dom_sf"/>
</dbReference>
<evidence type="ECO:0000313" key="3">
    <source>
        <dbReference type="Proteomes" id="UP000252355"/>
    </source>
</evidence>
<accession>A0A367Z913</accession>
<dbReference type="CDD" id="cd05252">
    <property type="entry name" value="CDP_GD_SDR_e"/>
    <property type="match status" value="1"/>
</dbReference>
<protein>
    <recommendedName>
        <fullName evidence="1">NAD(P)-binding domain-containing protein</fullName>
    </recommendedName>
</protein>
<dbReference type="AlphaFoldDB" id="A0A367Z913"/>
<dbReference type="Pfam" id="PF16363">
    <property type="entry name" value="GDP_Man_Dehyd"/>
    <property type="match status" value="1"/>
</dbReference>
<dbReference type="Proteomes" id="UP000252355">
    <property type="component" value="Unassembled WGS sequence"/>
</dbReference>
<proteinExistence type="predicted"/>
<evidence type="ECO:0000313" key="2">
    <source>
        <dbReference type="EMBL" id="RCK74643.1"/>
    </source>
</evidence>
<dbReference type="NCBIfam" id="TIGR02622">
    <property type="entry name" value="CDP_4_6_dhtase"/>
    <property type="match status" value="1"/>
</dbReference>